<feature type="compositionally biased region" description="Basic and acidic residues" evidence="1">
    <location>
        <begin position="458"/>
        <end position="469"/>
    </location>
</feature>
<evidence type="ECO:0008006" key="4">
    <source>
        <dbReference type="Google" id="ProtNLM"/>
    </source>
</evidence>
<comment type="caution">
    <text evidence="2">The sequence shown here is derived from an EMBL/GenBank/DDBJ whole genome shotgun (WGS) entry which is preliminary data.</text>
</comment>
<feature type="region of interest" description="Disordered" evidence="1">
    <location>
        <begin position="510"/>
        <end position="568"/>
    </location>
</feature>
<accession>A0AAI8Z179</accession>
<feature type="compositionally biased region" description="Polar residues" evidence="1">
    <location>
        <begin position="395"/>
        <end position="411"/>
    </location>
</feature>
<feature type="compositionally biased region" description="Basic and acidic residues" evidence="1">
    <location>
        <begin position="429"/>
        <end position="438"/>
    </location>
</feature>
<keyword evidence="3" id="KW-1185">Reference proteome</keyword>
<name>A0AAI8Z179_9PEZI</name>
<feature type="compositionally biased region" description="Polar residues" evidence="1">
    <location>
        <begin position="112"/>
        <end position="121"/>
    </location>
</feature>
<dbReference type="Proteomes" id="UP001296104">
    <property type="component" value="Unassembled WGS sequence"/>
</dbReference>
<dbReference type="EMBL" id="CAVMBE010000038">
    <property type="protein sequence ID" value="CAK4030614.1"/>
    <property type="molecule type" value="Genomic_DNA"/>
</dbReference>
<protein>
    <recommendedName>
        <fullName evidence="4">LPXTG-motif cell wall anchor domain protein</fullName>
    </recommendedName>
</protein>
<feature type="compositionally biased region" description="Polar residues" evidence="1">
    <location>
        <begin position="879"/>
        <end position="890"/>
    </location>
</feature>
<feature type="compositionally biased region" description="Polar residues" evidence="1">
    <location>
        <begin position="730"/>
        <end position="757"/>
    </location>
</feature>
<feature type="compositionally biased region" description="Basic and acidic residues" evidence="1">
    <location>
        <begin position="812"/>
        <end position="830"/>
    </location>
</feature>
<feature type="compositionally biased region" description="Polar residues" evidence="1">
    <location>
        <begin position="667"/>
        <end position="691"/>
    </location>
</feature>
<feature type="region of interest" description="Disordered" evidence="1">
    <location>
        <begin position="667"/>
        <end position="893"/>
    </location>
</feature>
<reference evidence="2" key="1">
    <citation type="submission" date="2023-11" db="EMBL/GenBank/DDBJ databases">
        <authorList>
            <person name="Alioto T."/>
            <person name="Alioto T."/>
            <person name="Gomez Garrido J."/>
        </authorList>
    </citation>
    <scope>NUCLEOTIDE SEQUENCE</scope>
</reference>
<proteinExistence type="predicted"/>
<gene>
    <name evidence="2" type="ORF">LECACI_7A005772</name>
</gene>
<feature type="compositionally biased region" description="Basic and acidic residues" evidence="1">
    <location>
        <begin position="542"/>
        <end position="551"/>
    </location>
</feature>
<sequence>MEDEFLQFLRTTNIGFYGAPMPKDADVGVAVKISSSTAATSDMSTPVSFSCPNLSSAEEEEGEEHSQQQSEIEPEAAALAPVRRSVMEPEIGGSGRERVFLPNVSDPDSHQQRTGTVNTAANGPARTPPPSRPSIASRHAHAHASAAEEPVPPIPARFLKAGRPASIITTTSTSPLRHASQTRAASVRHDNYSTPPPASSTTPPRPASRTPTPLAPKSAVPEHHRVRDLSPAEHVRPNAIETARARRHSRQGLRPPSPELRRPRSSSSAARLDVHSYTLSKLESRPPRSLSKMSRTGRRRNADSFLDPEDDRDANMPSDDDTYGQLRRSQSRISHPEKRRSLPADMATPSSDRRPSTSGSIYARPQSRLYVNSNRASTNLQRHLDQYRSPAIRSSAQLADAASVSNQSNSGRTRRYSLAPEQSPVSPSRYRERLRSPELRGYGNGGRQSIVETLQSHDSNRTLESHEESLTEDSEAKQTGSTSAESQETDTVWDELDDLKSRIKKLELTGKAPTSSAAASGDSSDRPRTATTAPTTIGSSPKNERKQETESKSTPTPQPETPGSANTLASVHPALHSALAKAKPLLNASLFRTLEASANDALQLTAMASGGGPQGTNYSAASIINGAVSDRQVRRKAGSLCRNLTDLCIALCEGKYEAPAIVTSPTSMDTITETPPSLRYSQSSHGMQRNPSVGRPMSRLDARKSSILGVPTVGSVDGLSPRGSIADASGSEQDSPQVPSYSQQRRVSRAPTSVLRSRQQRQEEASGEDDEPTIRAHSRAVTDNGSLRAKSRAQPPERSPNAQRNPSLRESMMTRRTNETAYESNREIHTPRISSLGGSDLRRRRLYDQQATPPVGEEESSPDDTQQTPSLHPSRRRITSSGQYGSTSRRVTGEFLAPSRAASLNQRRSVIVE</sequence>
<organism evidence="2 3">
    <name type="scientific">Lecanosticta acicola</name>
    <dbReference type="NCBI Taxonomy" id="111012"/>
    <lineage>
        <taxon>Eukaryota</taxon>
        <taxon>Fungi</taxon>
        <taxon>Dikarya</taxon>
        <taxon>Ascomycota</taxon>
        <taxon>Pezizomycotina</taxon>
        <taxon>Dothideomycetes</taxon>
        <taxon>Dothideomycetidae</taxon>
        <taxon>Mycosphaerellales</taxon>
        <taxon>Mycosphaerellaceae</taxon>
        <taxon>Lecanosticta</taxon>
    </lineage>
</organism>
<evidence type="ECO:0000313" key="3">
    <source>
        <dbReference type="Proteomes" id="UP001296104"/>
    </source>
</evidence>
<feature type="compositionally biased region" description="Polar residues" evidence="1">
    <location>
        <begin position="477"/>
        <end position="486"/>
    </location>
</feature>
<feature type="region of interest" description="Disordered" evidence="1">
    <location>
        <begin position="395"/>
        <end position="493"/>
    </location>
</feature>
<feature type="region of interest" description="Disordered" evidence="1">
    <location>
        <begin position="36"/>
        <end position="370"/>
    </location>
</feature>
<feature type="compositionally biased region" description="Pro residues" evidence="1">
    <location>
        <begin position="194"/>
        <end position="206"/>
    </location>
</feature>
<evidence type="ECO:0000256" key="1">
    <source>
        <dbReference type="SAM" id="MobiDB-lite"/>
    </source>
</evidence>
<feature type="compositionally biased region" description="Basic and acidic residues" evidence="1">
    <location>
        <begin position="220"/>
        <end position="236"/>
    </location>
</feature>
<evidence type="ECO:0000313" key="2">
    <source>
        <dbReference type="EMBL" id="CAK4030614.1"/>
    </source>
</evidence>
<feature type="compositionally biased region" description="Acidic residues" evidence="1">
    <location>
        <begin position="306"/>
        <end position="322"/>
    </location>
</feature>
<feature type="compositionally biased region" description="Polar residues" evidence="1">
    <location>
        <begin position="42"/>
        <end position="54"/>
    </location>
</feature>
<dbReference type="AlphaFoldDB" id="A0AAI8Z179"/>